<dbReference type="Proteomes" id="UP000821865">
    <property type="component" value="Chromosome 5"/>
</dbReference>
<organism evidence="1 2">
    <name type="scientific">Dermacentor silvarum</name>
    <name type="common">Tick</name>
    <dbReference type="NCBI Taxonomy" id="543639"/>
    <lineage>
        <taxon>Eukaryota</taxon>
        <taxon>Metazoa</taxon>
        <taxon>Ecdysozoa</taxon>
        <taxon>Arthropoda</taxon>
        <taxon>Chelicerata</taxon>
        <taxon>Arachnida</taxon>
        <taxon>Acari</taxon>
        <taxon>Parasitiformes</taxon>
        <taxon>Ixodida</taxon>
        <taxon>Ixodoidea</taxon>
        <taxon>Ixodidae</taxon>
        <taxon>Rhipicephalinae</taxon>
        <taxon>Dermacentor</taxon>
    </lineage>
</organism>
<reference evidence="1" key="1">
    <citation type="submission" date="2020-05" db="EMBL/GenBank/DDBJ databases">
        <title>Large-scale comparative analyses of tick genomes elucidate their genetic diversity and vector capacities.</title>
        <authorList>
            <person name="Jia N."/>
            <person name="Wang J."/>
            <person name="Shi W."/>
            <person name="Du L."/>
            <person name="Sun Y."/>
            <person name="Zhan W."/>
            <person name="Jiang J."/>
            <person name="Wang Q."/>
            <person name="Zhang B."/>
            <person name="Ji P."/>
            <person name="Sakyi L.B."/>
            <person name="Cui X."/>
            <person name="Yuan T."/>
            <person name="Jiang B."/>
            <person name="Yang W."/>
            <person name="Lam T.T.-Y."/>
            <person name="Chang Q."/>
            <person name="Ding S."/>
            <person name="Wang X."/>
            <person name="Zhu J."/>
            <person name="Ruan X."/>
            <person name="Zhao L."/>
            <person name="Wei J."/>
            <person name="Que T."/>
            <person name="Du C."/>
            <person name="Cheng J."/>
            <person name="Dai P."/>
            <person name="Han X."/>
            <person name="Huang E."/>
            <person name="Gao Y."/>
            <person name="Liu J."/>
            <person name="Shao H."/>
            <person name="Ye R."/>
            <person name="Li L."/>
            <person name="Wei W."/>
            <person name="Wang X."/>
            <person name="Wang C."/>
            <person name="Yang T."/>
            <person name="Huo Q."/>
            <person name="Li W."/>
            <person name="Guo W."/>
            <person name="Chen H."/>
            <person name="Zhou L."/>
            <person name="Ni X."/>
            <person name="Tian J."/>
            <person name="Zhou Y."/>
            <person name="Sheng Y."/>
            <person name="Liu T."/>
            <person name="Pan Y."/>
            <person name="Xia L."/>
            <person name="Li J."/>
            <person name="Zhao F."/>
            <person name="Cao W."/>
        </authorList>
    </citation>
    <scope>NUCLEOTIDE SEQUENCE</scope>
    <source>
        <strain evidence="1">Dsil-2018</strain>
    </source>
</reference>
<evidence type="ECO:0000313" key="1">
    <source>
        <dbReference type="EMBL" id="KAH7950182.1"/>
    </source>
</evidence>
<keyword evidence="2" id="KW-1185">Reference proteome</keyword>
<gene>
    <name evidence="1" type="ORF">HPB49_020551</name>
</gene>
<dbReference type="EMBL" id="CM023474">
    <property type="protein sequence ID" value="KAH7950182.1"/>
    <property type="molecule type" value="Genomic_DNA"/>
</dbReference>
<sequence>MTQASSAEETGGFWQRIRRLTGLADNTTTAPMRTRKVAKAARSATQLTSDTAAPNHRSVARVSAPPVAGQQSPARRQARPRGTGRRPEARVNTFLQSSMFVLSAVLVVLLLPALALLTPYMRGAGEAAAYAGGAALETVQPTHTYQLPDENASNCVRRRRFVIGTSLTPVNPSLRLPVIRRRRLVCLYKEAPDTAGLLEDLYSVCTDVVYGQFYLDKAGLFAKQRFVDIACKYHFRSRSLVDTEQPTLEHRLPDKSRYAHAPRILGWLGGELSDAGDFSRLAGESAKALQSFAHNFATWLEAWSFDGAHLDWRYPGGPCEVADDYNTFARLLQLLRSKTRLLSVALPYKEAMLARRFDIKNIASLADMLVVSTDETLAEDYTGQPSCPGAALPQVAASLWRVRRMAAASELQQQQSTANRDVQLCHTVLFVVSSVVPYSDHCLKKAGYRNQPLLNEPGCTALVRDSNNAPRVIASAGPDDLRRRLEQAYVVHDFGHECVAAAALTYDDYAGRCGLGRWPLLRALY</sequence>
<proteinExistence type="predicted"/>
<accession>A0ACB8CT53</accession>
<name>A0ACB8CT53_DERSI</name>
<evidence type="ECO:0000313" key="2">
    <source>
        <dbReference type="Proteomes" id="UP000821865"/>
    </source>
</evidence>
<protein>
    <submittedName>
        <fullName evidence="1">Uncharacterized protein</fullName>
    </submittedName>
</protein>
<comment type="caution">
    <text evidence="1">The sequence shown here is derived from an EMBL/GenBank/DDBJ whole genome shotgun (WGS) entry which is preliminary data.</text>
</comment>